<gene>
    <name evidence="1" type="ORF">DILT_LOCUS5546</name>
</gene>
<keyword evidence="2" id="KW-1185">Reference proteome</keyword>
<dbReference type="Proteomes" id="UP000281553">
    <property type="component" value="Unassembled WGS sequence"/>
</dbReference>
<accession>A0A3P7KX77</accession>
<dbReference type="EMBL" id="UYRU01047636">
    <property type="protein sequence ID" value="VDN09715.1"/>
    <property type="molecule type" value="Genomic_DNA"/>
</dbReference>
<sequence length="157" mass="17990">MASALVDDILGEYEACPDKGVDLLRTDVSEDPPIECLPLTPYQKSDLRRFWRSNFRDNVVIIVADYRLPPNKHSFGITVETVIEEDDRANIMEYRHYLVEVDEDGPLATQTDLRPRDELLEVTFTAVYRPFLFCHLCDFGKLTAYGIICRRGNTGTT</sequence>
<organism evidence="1 2">
    <name type="scientific">Dibothriocephalus latus</name>
    <name type="common">Fish tapeworm</name>
    <name type="synonym">Diphyllobothrium latum</name>
    <dbReference type="NCBI Taxonomy" id="60516"/>
    <lineage>
        <taxon>Eukaryota</taxon>
        <taxon>Metazoa</taxon>
        <taxon>Spiralia</taxon>
        <taxon>Lophotrochozoa</taxon>
        <taxon>Platyhelminthes</taxon>
        <taxon>Cestoda</taxon>
        <taxon>Eucestoda</taxon>
        <taxon>Diphyllobothriidea</taxon>
        <taxon>Diphyllobothriidae</taxon>
        <taxon>Dibothriocephalus</taxon>
    </lineage>
</organism>
<proteinExistence type="predicted"/>
<evidence type="ECO:0000313" key="2">
    <source>
        <dbReference type="Proteomes" id="UP000281553"/>
    </source>
</evidence>
<protein>
    <submittedName>
        <fullName evidence="1">Uncharacterized protein</fullName>
    </submittedName>
</protein>
<reference evidence="1 2" key="1">
    <citation type="submission" date="2018-11" db="EMBL/GenBank/DDBJ databases">
        <authorList>
            <consortium name="Pathogen Informatics"/>
        </authorList>
    </citation>
    <scope>NUCLEOTIDE SEQUENCE [LARGE SCALE GENOMIC DNA]</scope>
</reference>
<dbReference type="AlphaFoldDB" id="A0A3P7KX77"/>
<dbReference type="OrthoDB" id="6266616at2759"/>
<name>A0A3P7KX77_DIBLA</name>
<evidence type="ECO:0000313" key="1">
    <source>
        <dbReference type="EMBL" id="VDN09715.1"/>
    </source>
</evidence>